<feature type="compositionally biased region" description="Basic and acidic residues" evidence="6">
    <location>
        <begin position="157"/>
        <end position="238"/>
    </location>
</feature>
<dbReference type="Proteomes" id="UP001302126">
    <property type="component" value="Unassembled WGS sequence"/>
</dbReference>
<dbReference type="InterPro" id="IPR036869">
    <property type="entry name" value="J_dom_sf"/>
</dbReference>
<keyword evidence="5" id="KW-0539">Nucleus</keyword>
<dbReference type="InterPro" id="IPR052094">
    <property type="entry name" value="Pre-mRNA-splicing_ERAD"/>
</dbReference>
<dbReference type="Pfam" id="PF00226">
    <property type="entry name" value="DnaJ"/>
    <property type="match status" value="1"/>
</dbReference>
<dbReference type="SMART" id="SM00271">
    <property type="entry name" value="DnaJ"/>
    <property type="match status" value="1"/>
</dbReference>
<evidence type="ECO:0000256" key="2">
    <source>
        <dbReference type="ARBA" id="ARBA00004496"/>
    </source>
</evidence>
<dbReference type="SUPFAM" id="SSF46565">
    <property type="entry name" value="Chaperone J-domain"/>
    <property type="match status" value="1"/>
</dbReference>
<dbReference type="GO" id="GO:0005737">
    <property type="term" value="C:cytoplasm"/>
    <property type="evidence" value="ECO:0007669"/>
    <property type="project" value="UniProtKB-SubCell"/>
</dbReference>
<sequence>MSDLPPDPWKTLGVDKAADKSEIRTAYRKLVLKCHPDKVQDATLKAQKQEEFQKVQEAWELLNDDAKLAKYEDQLRKSQQASLKTAANTSVPRSTPTKARYEYDIRTAEPPSSRYKSSYASPNKYNSASPHTRSHEEVPTSRAYPYEDVDKHARRTASYEKPPKRDDEKREKEERRRQRREEEELARFKEKERERQRELEREKEREREREARRAEKKKYERLDKERDRERRRDTEDKSRRHNKPYVEPYAEYADFQMDEPYAGDEAYLTSSRSDKKNRSSSKKYDEPRERERERDRERERERDKSASRRAKSPHVNVIEVPTEQKHLEHFQHAASYISRAGGSVPKEAPAFWKSQTPPDSFMIPVAPTPPPADPEEDSILRAARRAARRPSHEASRSKEKLTKYEIDPSPKGRPIPNLTKSYSTPAPPPESPPRVSRTNTTPHDVSYDRIVPILSRNQTWAAGGVVTDRRAADYEDYYESDEDRRHRRSRRARSPVVETTHHYKVEGGKSSRLDKYAYSGSPTSSRKYAHDVVDGHSPTTYGGFKVKESKSYGPADVKYAEYPPAATASYTYPPHGDSYPVAA</sequence>
<comment type="caution">
    <text evidence="8">The sequence shown here is derived from an EMBL/GenBank/DDBJ whole genome shotgun (WGS) entry which is preliminary data.</text>
</comment>
<evidence type="ECO:0000313" key="9">
    <source>
        <dbReference type="Proteomes" id="UP001302126"/>
    </source>
</evidence>
<name>A0AAN6WZ35_9PEZI</name>
<dbReference type="PANTHER" id="PTHR44313:SF1">
    <property type="entry name" value="DNAJ HOMOLOG SUBFAMILY C MEMBER 17"/>
    <property type="match status" value="1"/>
</dbReference>
<dbReference type="EMBL" id="MU864379">
    <property type="protein sequence ID" value="KAK4189107.1"/>
    <property type="molecule type" value="Genomic_DNA"/>
</dbReference>
<evidence type="ECO:0000256" key="5">
    <source>
        <dbReference type="ARBA" id="ARBA00023242"/>
    </source>
</evidence>
<evidence type="ECO:0000256" key="4">
    <source>
        <dbReference type="ARBA" id="ARBA00023186"/>
    </source>
</evidence>
<comment type="subcellular location">
    <subcellularLocation>
        <location evidence="2">Cytoplasm</location>
    </subcellularLocation>
    <subcellularLocation>
        <location evidence="1">Nucleus</location>
    </subcellularLocation>
</comment>
<reference evidence="8" key="1">
    <citation type="journal article" date="2023" name="Mol. Phylogenet. Evol.">
        <title>Genome-scale phylogeny and comparative genomics of the fungal order Sordariales.</title>
        <authorList>
            <person name="Hensen N."/>
            <person name="Bonometti L."/>
            <person name="Westerberg I."/>
            <person name="Brannstrom I.O."/>
            <person name="Guillou S."/>
            <person name="Cros-Aarteil S."/>
            <person name="Calhoun S."/>
            <person name="Haridas S."/>
            <person name="Kuo A."/>
            <person name="Mondo S."/>
            <person name="Pangilinan J."/>
            <person name="Riley R."/>
            <person name="LaButti K."/>
            <person name="Andreopoulos B."/>
            <person name="Lipzen A."/>
            <person name="Chen C."/>
            <person name="Yan M."/>
            <person name="Daum C."/>
            <person name="Ng V."/>
            <person name="Clum A."/>
            <person name="Steindorff A."/>
            <person name="Ohm R.A."/>
            <person name="Martin F."/>
            <person name="Silar P."/>
            <person name="Natvig D.O."/>
            <person name="Lalanne C."/>
            <person name="Gautier V."/>
            <person name="Ament-Velasquez S.L."/>
            <person name="Kruys A."/>
            <person name="Hutchinson M.I."/>
            <person name="Powell A.J."/>
            <person name="Barry K."/>
            <person name="Miller A.N."/>
            <person name="Grigoriev I.V."/>
            <person name="Debuchy R."/>
            <person name="Gladieux P."/>
            <person name="Hiltunen Thoren M."/>
            <person name="Johannesson H."/>
        </authorList>
    </citation>
    <scope>NUCLEOTIDE SEQUENCE</scope>
    <source>
        <strain evidence="8">PSN309</strain>
    </source>
</reference>
<protein>
    <recommendedName>
        <fullName evidence="7">J domain-containing protein</fullName>
    </recommendedName>
</protein>
<feature type="compositionally biased region" description="Basic and acidic residues" evidence="6">
    <location>
        <begin position="390"/>
        <end position="410"/>
    </location>
</feature>
<organism evidence="8 9">
    <name type="scientific">Podospora australis</name>
    <dbReference type="NCBI Taxonomy" id="1536484"/>
    <lineage>
        <taxon>Eukaryota</taxon>
        <taxon>Fungi</taxon>
        <taxon>Dikarya</taxon>
        <taxon>Ascomycota</taxon>
        <taxon>Pezizomycotina</taxon>
        <taxon>Sordariomycetes</taxon>
        <taxon>Sordariomycetidae</taxon>
        <taxon>Sordariales</taxon>
        <taxon>Podosporaceae</taxon>
        <taxon>Podospora</taxon>
    </lineage>
</organism>
<dbReference type="InterPro" id="IPR001623">
    <property type="entry name" value="DnaJ_domain"/>
</dbReference>
<feature type="region of interest" description="Disordered" evidence="6">
    <location>
        <begin position="347"/>
        <end position="446"/>
    </location>
</feature>
<dbReference type="PANTHER" id="PTHR44313">
    <property type="entry name" value="DNAJ HOMOLOG SUBFAMILY C MEMBER 17"/>
    <property type="match status" value="1"/>
</dbReference>
<evidence type="ECO:0000256" key="1">
    <source>
        <dbReference type="ARBA" id="ARBA00004123"/>
    </source>
</evidence>
<dbReference type="PROSITE" id="PS50076">
    <property type="entry name" value="DNAJ_2"/>
    <property type="match status" value="1"/>
</dbReference>
<keyword evidence="9" id="KW-1185">Reference proteome</keyword>
<accession>A0AAN6WZ35</accession>
<evidence type="ECO:0000313" key="8">
    <source>
        <dbReference type="EMBL" id="KAK4189107.1"/>
    </source>
</evidence>
<dbReference type="Gene3D" id="1.10.287.110">
    <property type="entry name" value="DnaJ domain"/>
    <property type="match status" value="1"/>
</dbReference>
<feature type="compositionally biased region" description="Polar residues" evidence="6">
    <location>
        <begin position="114"/>
        <end position="131"/>
    </location>
</feature>
<dbReference type="GO" id="GO:0000390">
    <property type="term" value="P:spliceosomal complex disassembly"/>
    <property type="evidence" value="ECO:0007669"/>
    <property type="project" value="TreeGrafter"/>
</dbReference>
<reference evidence="8" key="2">
    <citation type="submission" date="2023-05" db="EMBL/GenBank/DDBJ databases">
        <authorList>
            <consortium name="Lawrence Berkeley National Laboratory"/>
            <person name="Steindorff A."/>
            <person name="Hensen N."/>
            <person name="Bonometti L."/>
            <person name="Westerberg I."/>
            <person name="Brannstrom I.O."/>
            <person name="Guillou S."/>
            <person name="Cros-Aarteil S."/>
            <person name="Calhoun S."/>
            <person name="Haridas S."/>
            <person name="Kuo A."/>
            <person name="Mondo S."/>
            <person name="Pangilinan J."/>
            <person name="Riley R."/>
            <person name="Labutti K."/>
            <person name="Andreopoulos B."/>
            <person name="Lipzen A."/>
            <person name="Chen C."/>
            <person name="Yanf M."/>
            <person name="Daum C."/>
            <person name="Ng V."/>
            <person name="Clum A."/>
            <person name="Ohm R."/>
            <person name="Martin F."/>
            <person name="Silar P."/>
            <person name="Natvig D."/>
            <person name="Lalanne C."/>
            <person name="Gautier V."/>
            <person name="Ament-Velasquez S.L."/>
            <person name="Kruys A."/>
            <person name="Hutchinson M.I."/>
            <person name="Powell A.J."/>
            <person name="Barry K."/>
            <person name="Miller A.N."/>
            <person name="Grigoriev I.V."/>
            <person name="Debuchy R."/>
            <person name="Gladieux P."/>
            <person name="Thoren M.H."/>
            <person name="Johannesson H."/>
        </authorList>
    </citation>
    <scope>NUCLEOTIDE SEQUENCE</scope>
    <source>
        <strain evidence="8">PSN309</strain>
    </source>
</reference>
<proteinExistence type="predicted"/>
<feature type="domain" description="J" evidence="7">
    <location>
        <begin position="7"/>
        <end position="75"/>
    </location>
</feature>
<gene>
    <name evidence="8" type="ORF">QBC35DRAFT_166816</name>
</gene>
<keyword evidence="3" id="KW-0963">Cytoplasm</keyword>
<dbReference type="GO" id="GO:0005681">
    <property type="term" value="C:spliceosomal complex"/>
    <property type="evidence" value="ECO:0007669"/>
    <property type="project" value="TreeGrafter"/>
</dbReference>
<evidence type="ECO:0000256" key="3">
    <source>
        <dbReference type="ARBA" id="ARBA00022490"/>
    </source>
</evidence>
<feature type="compositionally biased region" description="Basic and acidic residues" evidence="6">
    <location>
        <begin position="272"/>
        <end position="306"/>
    </location>
</feature>
<keyword evidence="4" id="KW-0143">Chaperone</keyword>
<dbReference type="PRINTS" id="PR00625">
    <property type="entry name" value="JDOMAIN"/>
</dbReference>
<feature type="compositionally biased region" description="Polar residues" evidence="6">
    <location>
        <begin position="77"/>
        <end position="97"/>
    </location>
</feature>
<dbReference type="CDD" id="cd06257">
    <property type="entry name" value="DnaJ"/>
    <property type="match status" value="1"/>
</dbReference>
<evidence type="ECO:0000256" key="6">
    <source>
        <dbReference type="SAM" id="MobiDB-lite"/>
    </source>
</evidence>
<feature type="region of interest" description="Disordered" evidence="6">
    <location>
        <begin position="73"/>
        <end position="324"/>
    </location>
</feature>
<evidence type="ECO:0000259" key="7">
    <source>
        <dbReference type="PROSITE" id="PS50076"/>
    </source>
</evidence>
<dbReference type="AlphaFoldDB" id="A0AAN6WZ35"/>